<evidence type="ECO:0000256" key="6">
    <source>
        <dbReference type="SAM" id="Coils"/>
    </source>
</evidence>
<dbReference type="Proteomes" id="UP000239649">
    <property type="component" value="Unassembled WGS sequence"/>
</dbReference>
<evidence type="ECO:0000256" key="1">
    <source>
        <dbReference type="ARBA" id="ARBA00004236"/>
    </source>
</evidence>
<evidence type="ECO:0000313" key="10">
    <source>
        <dbReference type="EMBL" id="PSC70095.1"/>
    </source>
</evidence>
<dbReference type="SUPFAM" id="SSF52540">
    <property type="entry name" value="P-loop containing nucleoside triphosphate hydrolases"/>
    <property type="match status" value="1"/>
</dbReference>
<feature type="transmembrane region" description="Helical" evidence="7">
    <location>
        <begin position="357"/>
        <end position="374"/>
    </location>
</feature>
<keyword evidence="2" id="KW-1003">Cell membrane</keyword>
<keyword evidence="3" id="KW-0547">Nucleotide-binding</keyword>
<dbReference type="InterPro" id="IPR017900">
    <property type="entry name" value="4Fe4S_Fe_S_CS"/>
</dbReference>
<organism evidence="10 11">
    <name type="scientific">Micractinium conductrix</name>
    <dbReference type="NCBI Taxonomy" id="554055"/>
    <lineage>
        <taxon>Eukaryota</taxon>
        <taxon>Viridiplantae</taxon>
        <taxon>Chlorophyta</taxon>
        <taxon>core chlorophytes</taxon>
        <taxon>Trebouxiophyceae</taxon>
        <taxon>Chlorellales</taxon>
        <taxon>Chlorellaceae</taxon>
        <taxon>Chlorella clade</taxon>
        <taxon>Micractinium</taxon>
    </lineage>
</organism>
<feature type="coiled-coil region" evidence="6">
    <location>
        <begin position="53"/>
        <end position="80"/>
    </location>
</feature>
<dbReference type="Pfam" id="PF00158">
    <property type="entry name" value="Sigma54_activat"/>
    <property type="match status" value="1"/>
</dbReference>
<gene>
    <name evidence="10" type="ORF">C2E20_6483</name>
</gene>
<dbReference type="Gene3D" id="3.40.50.300">
    <property type="entry name" value="P-loop containing nucleotide triphosphate hydrolases"/>
    <property type="match status" value="1"/>
</dbReference>
<dbReference type="PROSITE" id="PS51379">
    <property type="entry name" value="4FE4S_FER_2"/>
    <property type="match status" value="1"/>
</dbReference>
<dbReference type="AlphaFoldDB" id="A0A2P6V7M6"/>
<dbReference type="InterPro" id="IPR017896">
    <property type="entry name" value="4Fe4S_Fe-S-bd"/>
</dbReference>
<reference evidence="10 11" key="1">
    <citation type="journal article" date="2018" name="Plant J.">
        <title>Genome sequences of Chlorella sorokiniana UTEX 1602 and Micractinium conductrix SAG 241.80: implications to maltose excretion by a green alga.</title>
        <authorList>
            <person name="Arriola M.B."/>
            <person name="Velmurugan N."/>
            <person name="Zhang Y."/>
            <person name="Plunkett M.H."/>
            <person name="Hondzo H."/>
            <person name="Barney B.M."/>
        </authorList>
    </citation>
    <scope>NUCLEOTIDE SEQUENCE [LARGE SCALE GENOMIC DNA]</scope>
    <source>
        <strain evidence="10 11">SAG 241.80</strain>
    </source>
</reference>
<dbReference type="PANTHER" id="PTHR30224">
    <property type="entry name" value="ELECTRON TRANSPORT PROTEIN"/>
    <property type="match status" value="1"/>
</dbReference>
<keyword evidence="7" id="KW-1133">Transmembrane helix</keyword>
<dbReference type="PROSITE" id="PS00198">
    <property type="entry name" value="4FE4S_FER_1"/>
    <property type="match status" value="1"/>
</dbReference>
<evidence type="ECO:0000259" key="8">
    <source>
        <dbReference type="PROSITE" id="PS50045"/>
    </source>
</evidence>
<keyword evidence="6" id="KW-0175">Coiled coil</keyword>
<feature type="transmembrane region" description="Helical" evidence="7">
    <location>
        <begin position="436"/>
        <end position="454"/>
    </location>
</feature>
<keyword evidence="5 7" id="KW-0472">Membrane</keyword>
<dbReference type="STRING" id="554055.A0A2P6V7M6"/>
<dbReference type="Pfam" id="PF25601">
    <property type="entry name" value="AAA_lid_14"/>
    <property type="match status" value="1"/>
</dbReference>
<sequence>MLGAQAAQACSTGRAFVALAPGPAAGAAAAAAPDGSDSLAGDSALRRARQAMEGQMQQRMEDLQRRLMLAERALEDEQRRAALLAPYRVAAPKRGVMGNSRYAQQLRRAVVQASRDRSRRPVLIFGEPGLEKDNLAALIHFGSRNHAAPFVRLDCDRLDDDASELFGAGKKKGLLYWLPPEGTLLLNNIHKAPKAVLPLIKSTVDSVSRGSMDDGEAGSVFPRIILVSETALPEFAPLCSVIKVPPLRVRPSDIRTMQSYFLQRVAKQRGLPFIRLSDEAVRQLEAYSYPLNISELKTMVERAAAQSSPDAGNKINEEVFWFAKQAKDQLRYNLLKIPAVRSFLRSSLWPEDINHKFTVYAFAALVTLLFVGPQDRASNFGLNLFWCYWWPASFLVYPFLGRVWCAVCPFMIYGEIVQRWRVSRGAQLLKWPREQLDHWGPWFLFWLFVAILVWEEVWDLPDVAALSSWLLLLITAGAMIGSWFFERRIWCRYLCPIGGMNGLFAKLSMTELRARQGVCSSTCSTYSCYKGGPAVPPEGMETLGCPVYSHPAQLASNRDCVLCMECLKACPHRSIEFRLRLPGVDLWTTHKPLTAEVWLMFMLLGGIFLHDADDVLVQLGLQPELFLDDRLPHIITSAAFLAAPGVAAWAVDAAWRVCRYPASLALPTLPALLPALGGAGAGAAAAAAVRSEEKAAQARAIALLRAAPAANLDEQQRAAADAAAGAVEAVAADAAAAEAEYARLPPLRPFVELAYGYLPLVWAGTLAYYFDNLFEEAGLILPVAARTFGLDMPWLPTFVVDPVVTEFLQGSTLAFGALLSLVLTRKLGGRPWAELAPQCLLILAFTAELSYLIIPN</sequence>
<dbReference type="SUPFAM" id="SSF54862">
    <property type="entry name" value="4Fe-4S ferredoxins"/>
    <property type="match status" value="1"/>
</dbReference>
<proteinExistence type="predicted"/>
<keyword evidence="4" id="KW-0067">ATP-binding</keyword>
<keyword evidence="11" id="KW-1185">Reference proteome</keyword>
<dbReference type="GO" id="GO:0005886">
    <property type="term" value="C:plasma membrane"/>
    <property type="evidence" value="ECO:0007669"/>
    <property type="project" value="UniProtKB-SubCell"/>
</dbReference>
<dbReference type="GO" id="GO:0006355">
    <property type="term" value="P:regulation of DNA-templated transcription"/>
    <property type="evidence" value="ECO:0007669"/>
    <property type="project" value="InterPro"/>
</dbReference>
<dbReference type="OrthoDB" id="531141at2759"/>
<evidence type="ECO:0000256" key="5">
    <source>
        <dbReference type="ARBA" id="ARBA00023136"/>
    </source>
</evidence>
<dbReference type="InterPro" id="IPR058031">
    <property type="entry name" value="AAA_lid_NorR"/>
</dbReference>
<dbReference type="PROSITE" id="PS50045">
    <property type="entry name" value="SIGMA54_INTERACT_4"/>
    <property type="match status" value="1"/>
</dbReference>
<comment type="caution">
    <text evidence="10">The sequence shown here is derived from an EMBL/GenBank/DDBJ whole genome shotgun (WGS) entry which is preliminary data.</text>
</comment>
<evidence type="ECO:0000259" key="9">
    <source>
        <dbReference type="PROSITE" id="PS51379"/>
    </source>
</evidence>
<feature type="domain" description="4Fe-4S ferredoxin-type" evidence="9">
    <location>
        <begin position="550"/>
        <end position="580"/>
    </location>
</feature>
<comment type="subcellular location">
    <subcellularLocation>
        <location evidence="1">Cell membrane</location>
    </subcellularLocation>
</comment>
<dbReference type="GO" id="GO:0005524">
    <property type="term" value="F:ATP binding"/>
    <property type="evidence" value="ECO:0007669"/>
    <property type="project" value="InterPro"/>
</dbReference>
<feature type="domain" description="Sigma-54 factor interaction" evidence="8">
    <location>
        <begin position="96"/>
        <end position="305"/>
    </location>
</feature>
<name>A0A2P6V7M6_9CHLO</name>
<dbReference type="EMBL" id="LHPF02000022">
    <property type="protein sequence ID" value="PSC70095.1"/>
    <property type="molecule type" value="Genomic_DNA"/>
</dbReference>
<dbReference type="Gene3D" id="1.10.8.60">
    <property type="match status" value="1"/>
</dbReference>
<dbReference type="PANTHER" id="PTHR30224:SF4">
    <property type="entry name" value="ELECTRON TRANSPORT PROTEIN YCCM-RELATED"/>
    <property type="match status" value="1"/>
</dbReference>
<evidence type="ECO:0000256" key="7">
    <source>
        <dbReference type="SAM" id="Phobius"/>
    </source>
</evidence>
<feature type="transmembrane region" description="Helical" evidence="7">
    <location>
        <begin position="466"/>
        <end position="485"/>
    </location>
</feature>
<evidence type="ECO:0000313" key="11">
    <source>
        <dbReference type="Proteomes" id="UP000239649"/>
    </source>
</evidence>
<keyword evidence="7" id="KW-0812">Transmembrane</keyword>
<dbReference type="InterPro" id="IPR052378">
    <property type="entry name" value="NosR_regulator"/>
</dbReference>
<evidence type="ECO:0000256" key="2">
    <source>
        <dbReference type="ARBA" id="ARBA00022475"/>
    </source>
</evidence>
<dbReference type="InterPro" id="IPR002078">
    <property type="entry name" value="Sigma_54_int"/>
</dbReference>
<evidence type="ECO:0000256" key="4">
    <source>
        <dbReference type="ARBA" id="ARBA00022840"/>
    </source>
</evidence>
<dbReference type="InterPro" id="IPR027417">
    <property type="entry name" value="P-loop_NTPase"/>
</dbReference>
<protein>
    <submittedName>
        <fullName evidence="10">ATPase AAA</fullName>
    </submittedName>
</protein>
<dbReference type="Pfam" id="PF12801">
    <property type="entry name" value="Fer4_5"/>
    <property type="match status" value="2"/>
</dbReference>
<accession>A0A2P6V7M6</accession>
<evidence type="ECO:0000256" key="3">
    <source>
        <dbReference type="ARBA" id="ARBA00022741"/>
    </source>
</evidence>